<dbReference type="InterPro" id="IPR045865">
    <property type="entry name" value="ACT-like_dom_sf"/>
</dbReference>
<dbReference type="PANTHER" id="PTHR47320:SF1">
    <property type="entry name" value="BIFUNCTIONAL URIDYLYLTRANSFERASE_URIDYLYL-REMOVING ENZYME"/>
    <property type="match status" value="1"/>
</dbReference>
<dbReference type="EMBL" id="BJWL01000021">
    <property type="protein sequence ID" value="GFZ09404.1"/>
    <property type="molecule type" value="Genomic_DNA"/>
</dbReference>
<accession>A0A7J0GF41</accession>
<organism evidence="3 4">
    <name type="scientific">Actinidia rufa</name>
    <dbReference type="NCBI Taxonomy" id="165716"/>
    <lineage>
        <taxon>Eukaryota</taxon>
        <taxon>Viridiplantae</taxon>
        <taxon>Streptophyta</taxon>
        <taxon>Embryophyta</taxon>
        <taxon>Tracheophyta</taxon>
        <taxon>Spermatophyta</taxon>
        <taxon>Magnoliopsida</taxon>
        <taxon>eudicotyledons</taxon>
        <taxon>Gunneridae</taxon>
        <taxon>Pentapetalae</taxon>
        <taxon>asterids</taxon>
        <taxon>Ericales</taxon>
        <taxon>Actinidiaceae</taxon>
        <taxon>Actinidia</taxon>
    </lineage>
</organism>
<dbReference type="SUPFAM" id="SSF55021">
    <property type="entry name" value="ACT-like"/>
    <property type="match status" value="1"/>
</dbReference>
<keyword evidence="4" id="KW-1185">Reference proteome</keyword>
<protein>
    <submittedName>
        <fullName evidence="3">ACT-like protein tyrosine kinase family protein</fullName>
    </submittedName>
</protein>
<evidence type="ECO:0000259" key="2">
    <source>
        <dbReference type="PROSITE" id="PS51671"/>
    </source>
</evidence>
<dbReference type="InterPro" id="IPR002912">
    <property type="entry name" value="ACT_dom"/>
</dbReference>
<evidence type="ECO:0000313" key="4">
    <source>
        <dbReference type="Proteomes" id="UP000585474"/>
    </source>
</evidence>
<gene>
    <name evidence="3" type="ORF">Acr_21g0000030</name>
</gene>
<dbReference type="OrthoDB" id="784063at2759"/>
<dbReference type="AlphaFoldDB" id="A0A7J0GF41"/>
<dbReference type="GO" id="GO:0016301">
    <property type="term" value="F:kinase activity"/>
    <property type="evidence" value="ECO:0007669"/>
    <property type="project" value="UniProtKB-KW"/>
</dbReference>
<keyword evidence="3" id="KW-0808">Transferase</keyword>
<dbReference type="Proteomes" id="UP000585474">
    <property type="component" value="Unassembled WGS sequence"/>
</dbReference>
<sequence length="70" mass="7920">MHEITFSTVDKPKLLSQLTSLLSEIGLNIEEAHAFSTVDGFSLDVFVVDGWPHEVWLTLKTLDDDMIIIF</sequence>
<name>A0A7J0GF41_9ERIC</name>
<keyword evidence="3" id="KW-0418">Kinase</keyword>
<reference evidence="3 4" key="1">
    <citation type="submission" date="2019-07" db="EMBL/GenBank/DDBJ databases">
        <title>De Novo Assembly of kiwifruit Actinidia rufa.</title>
        <authorList>
            <person name="Sugita-Konishi S."/>
            <person name="Sato K."/>
            <person name="Mori E."/>
            <person name="Abe Y."/>
            <person name="Kisaki G."/>
            <person name="Hamano K."/>
            <person name="Suezawa K."/>
            <person name="Otani M."/>
            <person name="Fukuda T."/>
            <person name="Manabe T."/>
            <person name="Gomi K."/>
            <person name="Tabuchi M."/>
            <person name="Akimitsu K."/>
            <person name="Kataoka I."/>
        </authorList>
    </citation>
    <scope>NUCLEOTIDE SEQUENCE [LARGE SCALE GENOMIC DNA]</scope>
    <source>
        <strain evidence="4">cv. Fuchu</strain>
    </source>
</reference>
<dbReference type="GO" id="GO:0016787">
    <property type="term" value="F:hydrolase activity"/>
    <property type="evidence" value="ECO:0007669"/>
    <property type="project" value="UniProtKB-KW"/>
</dbReference>
<dbReference type="Gene3D" id="3.30.70.260">
    <property type="match status" value="1"/>
</dbReference>
<dbReference type="PROSITE" id="PS51671">
    <property type="entry name" value="ACT"/>
    <property type="match status" value="1"/>
</dbReference>
<keyword evidence="1" id="KW-0378">Hydrolase</keyword>
<evidence type="ECO:0000313" key="3">
    <source>
        <dbReference type="EMBL" id="GFZ09404.1"/>
    </source>
</evidence>
<evidence type="ECO:0000256" key="1">
    <source>
        <dbReference type="ARBA" id="ARBA00022801"/>
    </source>
</evidence>
<dbReference type="GO" id="GO:0008773">
    <property type="term" value="F:[protein-PII] uridylyltransferase activity"/>
    <property type="evidence" value="ECO:0007669"/>
    <property type="project" value="InterPro"/>
</dbReference>
<dbReference type="InterPro" id="IPR010043">
    <property type="entry name" value="UTase/UR"/>
</dbReference>
<comment type="caution">
    <text evidence="3">The sequence shown here is derived from an EMBL/GenBank/DDBJ whole genome shotgun (WGS) entry which is preliminary data.</text>
</comment>
<proteinExistence type="predicted"/>
<feature type="domain" description="ACT" evidence="2">
    <location>
        <begin position="3"/>
        <end position="70"/>
    </location>
</feature>
<dbReference type="PANTHER" id="PTHR47320">
    <property type="entry name" value="BIFUNCTIONAL URIDYLYLTRANSFERASE/URIDYLYL-REMOVING ENZYME"/>
    <property type="match status" value="1"/>
</dbReference>